<keyword evidence="7 9" id="KW-0411">Iron-sulfur</keyword>
<evidence type="ECO:0000313" key="11">
    <source>
        <dbReference type="EMBL" id="MBB4073595.1"/>
    </source>
</evidence>
<keyword evidence="3 9" id="KW-0349">Heme</keyword>
<dbReference type="InterPro" id="IPR007197">
    <property type="entry name" value="rSAM"/>
</dbReference>
<dbReference type="SFLD" id="SFLDG01065">
    <property type="entry name" value="anaerobic_coproporphyrinogen-I"/>
    <property type="match status" value="1"/>
</dbReference>
<dbReference type="Proteomes" id="UP000559598">
    <property type="component" value="Unassembled WGS sequence"/>
</dbReference>
<comment type="subcellular location">
    <subcellularLocation>
        <location evidence="9">Cytoplasm</location>
    </subcellularLocation>
</comment>
<evidence type="ECO:0000256" key="5">
    <source>
        <dbReference type="ARBA" id="ARBA00022723"/>
    </source>
</evidence>
<dbReference type="SFLD" id="SFLDS00029">
    <property type="entry name" value="Radical_SAM"/>
    <property type="match status" value="1"/>
</dbReference>
<dbReference type="AlphaFoldDB" id="A0A840DPN7"/>
<organism evidence="11 12">
    <name type="scientific">Anoxybacteroides voinovskiense</name>
    <dbReference type="NCBI Taxonomy" id="230470"/>
    <lineage>
        <taxon>Bacteria</taxon>
        <taxon>Bacillati</taxon>
        <taxon>Bacillota</taxon>
        <taxon>Bacilli</taxon>
        <taxon>Bacillales</taxon>
        <taxon>Anoxybacillaceae</taxon>
        <taxon>Anoxybacteroides</taxon>
    </lineage>
</organism>
<dbReference type="SMART" id="SM00729">
    <property type="entry name" value="Elp3"/>
    <property type="match status" value="1"/>
</dbReference>
<protein>
    <recommendedName>
        <fullName evidence="2 9">Heme chaperone HemW</fullName>
    </recommendedName>
</protein>
<evidence type="ECO:0000256" key="8">
    <source>
        <dbReference type="ARBA" id="ARBA00023186"/>
    </source>
</evidence>
<dbReference type="SFLD" id="SFLDF00562">
    <property type="entry name" value="HemN-like__clustered_with_heat"/>
    <property type="match status" value="1"/>
</dbReference>
<sequence length="380" mass="43815">MIQAAYLHIPFCTHICHYCDFNKVFVKGQPVAEYLQAMEQEMKETVAQFPTERLQTIFIGGGTPTALTIEQLDFLFTSIHRSLPFAVDHVEFTVEANPNELSREKLQLLKDAGVNRLSIGVQTFDDTLLRQIGRTHQTRDVWQAVETAKAVGFTNISIDLIYGLPGQTLEQFRKDLAVAFSLDVPHISAYSLIIEPKTVFYNLMRKGKLFLPSQDEEAEMYEETMKQMQQHGYVQYELSNYARAGFESRHNLTYWNNEYYYGIGAGAHSYMNGIRNVNIGPVKKYIEHIEKGKLPYVEQHEVNERERMEEEMFLGLRKIEGVSKQRFYEKFHRSLNDVFGDVIAEQTANGLLEETETHLRLTHRGKLLGNVVFEAFLHVS</sequence>
<dbReference type="GO" id="GO:0005737">
    <property type="term" value="C:cytoplasm"/>
    <property type="evidence" value="ECO:0007669"/>
    <property type="project" value="UniProtKB-SubCell"/>
</dbReference>
<dbReference type="PROSITE" id="PS51918">
    <property type="entry name" value="RADICAL_SAM"/>
    <property type="match status" value="1"/>
</dbReference>
<evidence type="ECO:0000256" key="1">
    <source>
        <dbReference type="ARBA" id="ARBA00006100"/>
    </source>
</evidence>
<evidence type="ECO:0000259" key="10">
    <source>
        <dbReference type="PROSITE" id="PS51918"/>
    </source>
</evidence>
<dbReference type="InterPro" id="IPR006638">
    <property type="entry name" value="Elp3/MiaA/NifB-like_rSAM"/>
</dbReference>
<accession>A0A840DPN7</accession>
<evidence type="ECO:0000313" key="12">
    <source>
        <dbReference type="Proteomes" id="UP000559598"/>
    </source>
</evidence>
<keyword evidence="4 9" id="KW-0949">S-adenosyl-L-methionine</keyword>
<dbReference type="NCBIfam" id="TIGR00539">
    <property type="entry name" value="hemN_rel"/>
    <property type="match status" value="1"/>
</dbReference>
<dbReference type="InterPro" id="IPR013785">
    <property type="entry name" value="Aldolase_TIM"/>
</dbReference>
<evidence type="ECO:0000256" key="6">
    <source>
        <dbReference type="ARBA" id="ARBA00023004"/>
    </source>
</evidence>
<keyword evidence="9" id="KW-0963">Cytoplasm</keyword>
<comment type="function">
    <text evidence="9">Probably acts as a heme chaperone, transferring heme to an unknown acceptor. Binds one molecule of heme per monomer, possibly covalently. Binds 1 [4Fe-4S] cluster. The cluster is coordinated with 3 cysteines and an exchangeable S-adenosyl-L-methionine.</text>
</comment>
<dbReference type="InterPro" id="IPR004559">
    <property type="entry name" value="HemW-like"/>
</dbReference>
<feature type="domain" description="Radical SAM core" evidence="10">
    <location>
        <begin position="1"/>
        <end position="231"/>
    </location>
</feature>
<comment type="caution">
    <text evidence="11">The sequence shown here is derived from an EMBL/GenBank/DDBJ whole genome shotgun (WGS) entry which is preliminary data.</text>
</comment>
<dbReference type="InterPro" id="IPR058240">
    <property type="entry name" value="rSAM_sf"/>
</dbReference>
<dbReference type="GO" id="GO:0004109">
    <property type="term" value="F:coproporphyrinogen oxidase activity"/>
    <property type="evidence" value="ECO:0007669"/>
    <property type="project" value="InterPro"/>
</dbReference>
<reference evidence="11 12" key="1">
    <citation type="submission" date="2020-08" db="EMBL/GenBank/DDBJ databases">
        <title>Genomic Encyclopedia of Type Strains, Phase IV (KMG-IV): sequencing the most valuable type-strain genomes for metagenomic binning, comparative biology and taxonomic classification.</title>
        <authorList>
            <person name="Goeker M."/>
        </authorList>
    </citation>
    <scope>NUCLEOTIDE SEQUENCE [LARGE SCALE GENOMIC DNA]</scope>
    <source>
        <strain evidence="11 12">DSM 17075</strain>
    </source>
</reference>
<dbReference type="GO" id="GO:0006779">
    <property type="term" value="P:porphyrin-containing compound biosynthetic process"/>
    <property type="evidence" value="ECO:0007669"/>
    <property type="project" value="InterPro"/>
</dbReference>
<comment type="similarity">
    <text evidence="1">Belongs to the anaerobic coproporphyrinogen-III oxidase family. HemW subfamily.</text>
</comment>
<dbReference type="GO" id="GO:0051539">
    <property type="term" value="F:4 iron, 4 sulfur cluster binding"/>
    <property type="evidence" value="ECO:0007669"/>
    <property type="project" value="UniProtKB-UniRule"/>
</dbReference>
<dbReference type="EMBL" id="JACIDE010000007">
    <property type="protein sequence ID" value="MBB4073595.1"/>
    <property type="molecule type" value="Genomic_DNA"/>
</dbReference>
<evidence type="ECO:0000256" key="2">
    <source>
        <dbReference type="ARBA" id="ARBA00017228"/>
    </source>
</evidence>
<keyword evidence="11" id="KW-0560">Oxidoreductase</keyword>
<dbReference type="Pfam" id="PF04055">
    <property type="entry name" value="Radical_SAM"/>
    <property type="match status" value="1"/>
</dbReference>
<evidence type="ECO:0000256" key="3">
    <source>
        <dbReference type="ARBA" id="ARBA00022617"/>
    </source>
</evidence>
<dbReference type="InterPro" id="IPR010723">
    <property type="entry name" value="HemN_C"/>
</dbReference>
<dbReference type="Gene3D" id="3.20.20.70">
    <property type="entry name" value="Aldolase class I"/>
    <property type="match status" value="1"/>
</dbReference>
<evidence type="ECO:0000256" key="9">
    <source>
        <dbReference type="RuleBase" id="RU364116"/>
    </source>
</evidence>
<dbReference type="SFLD" id="SFLDF00288">
    <property type="entry name" value="HemN-like__clustered_with_nucl"/>
    <property type="match status" value="1"/>
</dbReference>
<dbReference type="Pfam" id="PF06969">
    <property type="entry name" value="HemN_C"/>
    <property type="match status" value="1"/>
</dbReference>
<dbReference type="PANTHER" id="PTHR13932:SF5">
    <property type="entry name" value="RADICAL S-ADENOSYL METHIONINE DOMAIN-CONTAINING PROTEIN 1, MITOCHONDRIAL"/>
    <property type="match status" value="1"/>
</dbReference>
<keyword evidence="6 9" id="KW-0408">Iron</keyword>
<dbReference type="SFLD" id="SFLDG01082">
    <property type="entry name" value="B12-binding_domain_containing"/>
    <property type="match status" value="1"/>
</dbReference>
<keyword evidence="5 9" id="KW-0479">Metal-binding</keyword>
<dbReference type="RefSeq" id="WP_183183945.1">
    <property type="nucleotide sequence ID" value="NZ_BMNP01000005.1"/>
</dbReference>
<dbReference type="PANTHER" id="PTHR13932">
    <property type="entry name" value="COPROPORPHYRINIGEN III OXIDASE"/>
    <property type="match status" value="1"/>
</dbReference>
<name>A0A840DPN7_9BACL</name>
<keyword evidence="8 9" id="KW-0143">Chaperone</keyword>
<dbReference type="GO" id="GO:0046872">
    <property type="term" value="F:metal ion binding"/>
    <property type="evidence" value="ECO:0007669"/>
    <property type="project" value="UniProtKB-UniRule"/>
</dbReference>
<dbReference type="SUPFAM" id="SSF102114">
    <property type="entry name" value="Radical SAM enzymes"/>
    <property type="match status" value="1"/>
</dbReference>
<evidence type="ECO:0000256" key="4">
    <source>
        <dbReference type="ARBA" id="ARBA00022691"/>
    </source>
</evidence>
<dbReference type="InterPro" id="IPR034505">
    <property type="entry name" value="Coproporphyrinogen-III_oxidase"/>
</dbReference>
<gene>
    <name evidence="11" type="ORF">GGR02_001357</name>
</gene>
<keyword evidence="9" id="KW-0004">4Fe-4S</keyword>
<keyword evidence="12" id="KW-1185">Reference proteome</keyword>
<dbReference type="CDD" id="cd01335">
    <property type="entry name" value="Radical_SAM"/>
    <property type="match status" value="1"/>
</dbReference>
<proteinExistence type="inferred from homology"/>
<evidence type="ECO:0000256" key="7">
    <source>
        <dbReference type="ARBA" id="ARBA00023014"/>
    </source>
</evidence>